<keyword evidence="2" id="KW-1185">Reference proteome</keyword>
<evidence type="ECO:0000313" key="2">
    <source>
        <dbReference type="Proteomes" id="UP000015105"/>
    </source>
</evidence>
<evidence type="ECO:0000313" key="1">
    <source>
        <dbReference type="EnsemblPlants" id="AET6Gv20481500.1"/>
    </source>
</evidence>
<dbReference type="AlphaFoldDB" id="A0A453NUF3"/>
<reference evidence="1" key="3">
    <citation type="journal article" date="2017" name="Nature">
        <title>Genome sequence of the progenitor of the wheat D genome Aegilops tauschii.</title>
        <authorList>
            <person name="Luo M.C."/>
            <person name="Gu Y.Q."/>
            <person name="Puiu D."/>
            <person name="Wang H."/>
            <person name="Twardziok S.O."/>
            <person name="Deal K.R."/>
            <person name="Huo N."/>
            <person name="Zhu T."/>
            <person name="Wang L."/>
            <person name="Wang Y."/>
            <person name="McGuire P.E."/>
            <person name="Liu S."/>
            <person name="Long H."/>
            <person name="Ramasamy R.K."/>
            <person name="Rodriguez J.C."/>
            <person name="Van S.L."/>
            <person name="Yuan L."/>
            <person name="Wang Z."/>
            <person name="Xia Z."/>
            <person name="Xiao L."/>
            <person name="Anderson O.D."/>
            <person name="Ouyang S."/>
            <person name="Liang Y."/>
            <person name="Zimin A.V."/>
            <person name="Pertea G."/>
            <person name="Qi P."/>
            <person name="Bennetzen J.L."/>
            <person name="Dai X."/>
            <person name="Dawson M.W."/>
            <person name="Muller H.G."/>
            <person name="Kugler K."/>
            <person name="Rivarola-Duarte L."/>
            <person name="Spannagl M."/>
            <person name="Mayer K.F.X."/>
            <person name="Lu F.H."/>
            <person name="Bevan M.W."/>
            <person name="Leroy P."/>
            <person name="Li P."/>
            <person name="You F.M."/>
            <person name="Sun Q."/>
            <person name="Liu Z."/>
            <person name="Lyons E."/>
            <person name="Wicker T."/>
            <person name="Salzberg S.L."/>
            <person name="Devos K.M."/>
            <person name="Dvorak J."/>
        </authorList>
    </citation>
    <scope>NUCLEOTIDE SEQUENCE [LARGE SCALE GENOMIC DNA]</scope>
    <source>
        <strain evidence="1">cv. AL8/78</strain>
    </source>
</reference>
<protein>
    <submittedName>
        <fullName evidence="1">Uncharacterized protein</fullName>
    </submittedName>
</protein>
<dbReference type="EnsemblPlants" id="AET6Gv20481500.1">
    <property type="protein sequence ID" value="AET6Gv20481500.1"/>
    <property type="gene ID" value="AET6Gv20481500"/>
</dbReference>
<reference evidence="2" key="1">
    <citation type="journal article" date="2014" name="Science">
        <title>Ancient hybridizations among the ancestral genomes of bread wheat.</title>
        <authorList>
            <consortium name="International Wheat Genome Sequencing Consortium,"/>
            <person name="Marcussen T."/>
            <person name="Sandve S.R."/>
            <person name="Heier L."/>
            <person name="Spannagl M."/>
            <person name="Pfeifer M."/>
            <person name="Jakobsen K.S."/>
            <person name="Wulff B.B."/>
            <person name="Steuernagel B."/>
            <person name="Mayer K.F."/>
            <person name="Olsen O.A."/>
        </authorList>
    </citation>
    <scope>NUCLEOTIDE SEQUENCE [LARGE SCALE GENOMIC DNA]</scope>
    <source>
        <strain evidence="2">cv. AL8/78</strain>
    </source>
</reference>
<reference evidence="1" key="4">
    <citation type="submission" date="2019-03" db="UniProtKB">
        <authorList>
            <consortium name="EnsemblPlants"/>
        </authorList>
    </citation>
    <scope>IDENTIFICATION</scope>
</reference>
<dbReference type="Gramene" id="AET6Gv20481500.1">
    <property type="protein sequence ID" value="AET6Gv20481500.1"/>
    <property type="gene ID" value="AET6Gv20481500"/>
</dbReference>
<sequence>NLSILEAFQDLKDKLNKPFFMEIIILGSWAIWISRNNKIFEHINPSFEGWKFIYLEELKLLRYRMKKKHHPNEESWKESML</sequence>
<reference evidence="2" key="2">
    <citation type="journal article" date="2017" name="Nat. Plants">
        <title>The Aegilops tauschii genome reveals multiple impacts of transposons.</title>
        <authorList>
            <person name="Zhao G."/>
            <person name="Zou C."/>
            <person name="Li K."/>
            <person name="Wang K."/>
            <person name="Li T."/>
            <person name="Gao L."/>
            <person name="Zhang X."/>
            <person name="Wang H."/>
            <person name="Yang Z."/>
            <person name="Liu X."/>
            <person name="Jiang W."/>
            <person name="Mao L."/>
            <person name="Kong X."/>
            <person name="Jiao Y."/>
            <person name="Jia J."/>
        </authorList>
    </citation>
    <scope>NUCLEOTIDE SEQUENCE [LARGE SCALE GENOMIC DNA]</scope>
    <source>
        <strain evidence="2">cv. AL8/78</strain>
    </source>
</reference>
<name>A0A453NUF3_AEGTS</name>
<proteinExistence type="predicted"/>
<accession>A0A453NUF3</accession>
<reference evidence="1" key="5">
    <citation type="journal article" date="2021" name="G3 (Bethesda)">
        <title>Aegilops tauschii genome assembly Aet v5.0 features greater sequence contiguity and improved annotation.</title>
        <authorList>
            <person name="Wang L."/>
            <person name="Zhu T."/>
            <person name="Rodriguez J.C."/>
            <person name="Deal K.R."/>
            <person name="Dubcovsky J."/>
            <person name="McGuire P.E."/>
            <person name="Lux T."/>
            <person name="Spannagl M."/>
            <person name="Mayer K.F.X."/>
            <person name="Baldrich P."/>
            <person name="Meyers B.C."/>
            <person name="Huo N."/>
            <person name="Gu Y.Q."/>
            <person name="Zhou H."/>
            <person name="Devos K.M."/>
            <person name="Bennetzen J.L."/>
            <person name="Unver T."/>
            <person name="Budak H."/>
            <person name="Gulick P.J."/>
            <person name="Galiba G."/>
            <person name="Kalapos B."/>
            <person name="Nelson D.R."/>
            <person name="Li P."/>
            <person name="You F.M."/>
            <person name="Luo M.C."/>
            <person name="Dvorak J."/>
        </authorList>
    </citation>
    <scope>NUCLEOTIDE SEQUENCE [LARGE SCALE GENOMIC DNA]</scope>
    <source>
        <strain evidence="1">cv. AL8/78</strain>
    </source>
</reference>
<organism evidence="1 2">
    <name type="scientific">Aegilops tauschii subsp. strangulata</name>
    <name type="common">Goatgrass</name>
    <dbReference type="NCBI Taxonomy" id="200361"/>
    <lineage>
        <taxon>Eukaryota</taxon>
        <taxon>Viridiplantae</taxon>
        <taxon>Streptophyta</taxon>
        <taxon>Embryophyta</taxon>
        <taxon>Tracheophyta</taxon>
        <taxon>Spermatophyta</taxon>
        <taxon>Magnoliopsida</taxon>
        <taxon>Liliopsida</taxon>
        <taxon>Poales</taxon>
        <taxon>Poaceae</taxon>
        <taxon>BOP clade</taxon>
        <taxon>Pooideae</taxon>
        <taxon>Triticodae</taxon>
        <taxon>Triticeae</taxon>
        <taxon>Triticinae</taxon>
        <taxon>Aegilops</taxon>
    </lineage>
</organism>
<dbReference type="STRING" id="200361.A0A453NUF3"/>
<dbReference type="Proteomes" id="UP000015105">
    <property type="component" value="Chromosome 6D"/>
</dbReference>